<evidence type="ECO:0000256" key="2">
    <source>
        <dbReference type="SAM" id="Phobius"/>
    </source>
</evidence>
<feature type="transmembrane region" description="Helical" evidence="2">
    <location>
        <begin position="597"/>
        <end position="621"/>
    </location>
</feature>
<feature type="transmembrane region" description="Helical" evidence="2">
    <location>
        <begin position="172"/>
        <end position="192"/>
    </location>
</feature>
<feature type="transmembrane region" description="Helical" evidence="2">
    <location>
        <begin position="402"/>
        <end position="426"/>
    </location>
</feature>
<dbReference type="AlphaFoldDB" id="I7MHR0"/>
<feature type="compositionally biased region" description="Polar residues" evidence="1">
    <location>
        <begin position="855"/>
        <end position="871"/>
    </location>
</feature>
<accession>I7MHR0</accession>
<dbReference type="Proteomes" id="UP000009168">
    <property type="component" value="Unassembled WGS sequence"/>
</dbReference>
<proteinExistence type="predicted"/>
<keyword evidence="2" id="KW-0472">Membrane</keyword>
<dbReference type="KEGG" id="tet:TTHERM_00371280"/>
<dbReference type="EMBL" id="GG662821">
    <property type="protein sequence ID" value="EAR89313.2"/>
    <property type="molecule type" value="Genomic_DNA"/>
</dbReference>
<feature type="region of interest" description="Disordered" evidence="1">
    <location>
        <begin position="764"/>
        <end position="786"/>
    </location>
</feature>
<name>I7MHR0_TETTS</name>
<organism evidence="3 4">
    <name type="scientific">Tetrahymena thermophila (strain SB210)</name>
    <dbReference type="NCBI Taxonomy" id="312017"/>
    <lineage>
        <taxon>Eukaryota</taxon>
        <taxon>Sar</taxon>
        <taxon>Alveolata</taxon>
        <taxon>Ciliophora</taxon>
        <taxon>Intramacronucleata</taxon>
        <taxon>Oligohymenophorea</taxon>
        <taxon>Hymenostomatida</taxon>
        <taxon>Tetrahymenina</taxon>
        <taxon>Tetrahymenidae</taxon>
        <taxon>Tetrahymena</taxon>
    </lineage>
</organism>
<feature type="compositionally biased region" description="Polar residues" evidence="1">
    <location>
        <begin position="776"/>
        <end position="785"/>
    </location>
</feature>
<feature type="region of interest" description="Disordered" evidence="1">
    <location>
        <begin position="1005"/>
        <end position="1029"/>
    </location>
</feature>
<dbReference type="PANTHER" id="PTHR13018:SF83">
    <property type="entry name" value="RRM DOMAIN-CONTAINING PROTEIN"/>
    <property type="match status" value="1"/>
</dbReference>
<feature type="transmembrane region" description="Helical" evidence="2">
    <location>
        <begin position="480"/>
        <end position="506"/>
    </location>
</feature>
<sequence length="1066" mass="123387">MQQLELKRKLSKQVIDNLKQKNQLFRQVVVEGYDPLLIPGDISKAEMHRGASKIGREAQVNEIGIVENLQICQCCGQFVQKEHLSIKHDILQLSFLGSGYPMYFEFLKFCIILQTILFFLNGLYGLLTNGAFGTACLSQEEINNLSHDIQNDQCYWNWITVVSLGNKSEQKVLLQIQSYLNLISIFIIILLFQKFRLKQRNIDIDCDENDVQANDYTILCSNIPKKIEYNGDPEKFDYPEILKEYFQTHLLPGKEIEIFQVGLCFDCDEIISYKLKLDSLNIEKQILILQGKDVSDLNNKILDLQQKKKAMESMYCERLSQEFIEKNFTGYAYIIFQREQDKEEVIQHYHQNSYIDQIILQQKNNTFKYYGQEISIQQAPDPNNIHWKSLKYSRVQKLTRRVLSFVLTAILLGTSLSIIMGLNFAQNHVDDDNKHQEYSVGVSLISIAISICISILNPILRKIIVYLAKNQGLSTRTQVFISIAIRTALAQFLMSSILLILTQVLIVKSGNIYGKIFSRGGLALNINTVFLTQMVISNGMKLIHIDYLKNYLAIKLIKKYSHKLNLISQQQLNSLFEYPEFEIEIEYARNLETVYSVLFYAPVFPLVLIWGIMTIFLRYWIDKYNLMHKSTVKFYPSLQLCLQITESLEYCLPLYSLSNMMAFIYISGGSVDQISVFGFIIGLVHAFLPMQTLNERLFKTRERVPNECTYEEVRDYFNIDYDRENPVKKDISIEYHIFRVKSQVSNLQNTKKDFFKNTYQTTKFDKKSDDSPRTPALNQENQDSESLMFKKKLQEKNKIIIPGIRDYIKATSRENSFAAMKKNQQIILDLKQSGELQNSCKINLDDQSSKKSPVHKQNLTNQETDNLQSSPLKIKQDAQTDLIMNSQPLSVQNNNQIQINLEINCAQEVDTIKNDKELYNTYENSTSTATQLYKQNHNSTNCKKVKNHMNFQKSKKQYKYMNQVTLGQLNNDDFGFSSPSQDQSPPQIYNQSETDYLNVIELNKDDTPLNRNGEESQAKLNKNGSEFSKEQKDELFTEKLIQNSINGVINLNEDEEISTNGVNSIK</sequence>
<dbReference type="GeneID" id="7845153"/>
<dbReference type="OrthoDB" id="286234at2759"/>
<feature type="transmembrane region" description="Helical" evidence="2">
    <location>
        <begin position="106"/>
        <end position="127"/>
    </location>
</feature>
<feature type="compositionally biased region" description="Basic and acidic residues" evidence="1">
    <location>
        <begin position="1005"/>
        <end position="1017"/>
    </location>
</feature>
<dbReference type="RefSeq" id="XP_001009558.2">
    <property type="nucleotide sequence ID" value="XM_001009558.2"/>
</dbReference>
<dbReference type="PANTHER" id="PTHR13018">
    <property type="entry name" value="PROBABLE MEMBRANE PROTEIN DUF221-RELATED"/>
    <property type="match status" value="1"/>
</dbReference>
<protein>
    <submittedName>
        <fullName evidence="3">Phage head-tail family protein, putative</fullName>
    </submittedName>
</protein>
<dbReference type="GO" id="GO:0005227">
    <property type="term" value="F:calcium-activated cation channel activity"/>
    <property type="evidence" value="ECO:0007669"/>
    <property type="project" value="InterPro"/>
</dbReference>
<keyword evidence="2" id="KW-1133">Transmembrane helix</keyword>
<dbReference type="InterPro" id="IPR045122">
    <property type="entry name" value="Csc1-like"/>
</dbReference>
<keyword evidence="2" id="KW-0812">Transmembrane</keyword>
<keyword evidence="4" id="KW-1185">Reference proteome</keyword>
<dbReference type="GO" id="GO:0005886">
    <property type="term" value="C:plasma membrane"/>
    <property type="evidence" value="ECO:0007669"/>
    <property type="project" value="TreeGrafter"/>
</dbReference>
<evidence type="ECO:0000313" key="3">
    <source>
        <dbReference type="EMBL" id="EAR89313.2"/>
    </source>
</evidence>
<evidence type="ECO:0000313" key="4">
    <source>
        <dbReference type="Proteomes" id="UP000009168"/>
    </source>
</evidence>
<feature type="transmembrane region" description="Helical" evidence="2">
    <location>
        <begin position="438"/>
        <end position="460"/>
    </location>
</feature>
<evidence type="ECO:0000256" key="1">
    <source>
        <dbReference type="SAM" id="MobiDB-lite"/>
    </source>
</evidence>
<feature type="transmembrane region" description="Helical" evidence="2">
    <location>
        <begin position="662"/>
        <end position="688"/>
    </location>
</feature>
<gene>
    <name evidence="3" type="ORF">TTHERM_00371280</name>
</gene>
<feature type="region of interest" description="Disordered" evidence="1">
    <location>
        <begin position="843"/>
        <end position="871"/>
    </location>
</feature>
<dbReference type="InParanoid" id="I7MHR0"/>
<reference evidence="4" key="1">
    <citation type="journal article" date="2006" name="PLoS Biol.">
        <title>Macronuclear genome sequence of the ciliate Tetrahymena thermophila, a model eukaryote.</title>
        <authorList>
            <person name="Eisen J.A."/>
            <person name="Coyne R.S."/>
            <person name="Wu M."/>
            <person name="Wu D."/>
            <person name="Thiagarajan M."/>
            <person name="Wortman J.R."/>
            <person name="Badger J.H."/>
            <person name="Ren Q."/>
            <person name="Amedeo P."/>
            <person name="Jones K.M."/>
            <person name="Tallon L.J."/>
            <person name="Delcher A.L."/>
            <person name="Salzberg S.L."/>
            <person name="Silva J.C."/>
            <person name="Haas B.J."/>
            <person name="Majoros W.H."/>
            <person name="Farzad M."/>
            <person name="Carlton J.M."/>
            <person name="Smith R.K. Jr."/>
            <person name="Garg J."/>
            <person name="Pearlman R.E."/>
            <person name="Karrer K.M."/>
            <person name="Sun L."/>
            <person name="Manning G."/>
            <person name="Elde N.C."/>
            <person name="Turkewitz A.P."/>
            <person name="Asai D.J."/>
            <person name="Wilkes D.E."/>
            <person name="Wang Y."/>
            <person name="Cai H."/>
            <person name="Collins K."/>
            <person name="Stewart B.A."/>
            <person name="Lee S.R."/>
            <person name="Wilamowska K."/>
            <person name="Weinberg Z."/>
            <person name="Ruzzo W.L."/>
            <person name="Wloga D."/>
            <person name="Gaertig J."/>
            <person name="Frankel J."/>
            <person name="Tsao C.-C."/>
            <person name="Gorovsky M.A."/>
            <person name="Keeling P.J."/>
            <person name="Waller R.F."/>
            <person name="Patron N.J."/>
            <person name="Cherry J.M."/>
            <person name="Stover N.A."/>
            <person name="Krieger C.J."/>
            <person name="del Toro C."/>
            <person name="Ryder H.F."/>
            <person name="Williamson S.C."/>
            <person name="Barbeau R.A."/>
            <person name="Hamilton E.P."/>
            <person name="Orias E."/>
        </authorList>
    </citation>
    <scope>NUCLEOTIDE SEQUENCE [LARGE SCALE GENOMIC DNA]</scope>
    <source>
        <strain evidence="4">SB210</strain>
    </source>
</reference>